<proteinExistence type="predicted"/>
<dbReference type="RefSeq" id="WP_179445275.1">
    <property type="nucleotide sequence ID" value="NZ_JACBZS010000001.1"/>
</dbReference>
<sequence length="106" mass="11931">MNPHESTTATAATPDGEQVGSVKQIERALMVNCSLLSRRLSEAQSSRIELLSLIAKQHDDISRLSKRLKALERQVARSTPLEKSKLGRLQRRVWRLRTSLRRGGKA</sequence>
<dbReference type="AlphaFoldDB" id="A0A7Z0D9I3"/>
<organism evidence="1 2">
    <name type="scientific">Naumannella cuiyingiana</name>
    <dbReference type="NCBI Taxonomy" id="1347891"/>
    <lineage>
        <taxon>Bacteria</taxon>
        <taxon>Bacillati</taxon>
        <taxon>Actinomycetota</taxon>
        <taxon>Actinomycetes</taxon>
        <taxon>Propionibacteriales</taxon>
        <taxon>Propionibacteriaceae</taxon>
        <taxon>Naumannella</taxon>
    </lineage>
</organism>
<name>A0A7Z0D9I3_9ACTN</name>
<comment type="caution">
    <text evidence="1">The sequence shown here is derived from an EMBL/GenBank/DDBJ whole genome shotgun (WGS) entry which is preliminary data.</text>
</comment>
<dbReference type="Proteomes" id="UP000527616">
    <property type="component" value="Unassembled WGS sequence"/>
</dbReference>
<reference evidence="1 2" key="1">
    <citation type="submission" date="2020-07" db="EMBL/GenBank/DDBJ databases">
        <title>Sequencing the genomes of 1000 actinobacteria strains.</title>
        <authorList>
            <person name="Klenk H.-P."/>
        </authorList>
    </citation>
    <scope>NUCLEOTIDE SEQUENCE [LARGE SCALE GENOMIC DNA]</scope>
    <source>
        <strain evidence="1 2">DSM 103164</strain>
    </source>
</reference>
<keyword evidence="2" id="KW-1185">Reference proteome</keyword>
<gene>
    <name evidence="1" type="ORF">GGQ54_002013</name>
</gene>
<evidence type="ECO:0000313" key="1">
    <source>
        <dbReference type="EMBL" id="NYI71453.1"/>
    </source>
</evidence>
<evidence type="ECO:0000313" key="2">
    <source>
        <dbReference type="Proteomes" id="UP000527616"/>
    </source>
</evidence>
<dbReference type="EMBL" id="JACBZS010000001">
    <property type="protein sequence ID" value="NYI71453.1"/>
    <property type="molecule type" value="Genomic_DNA"/>
</dbReference>
<accession>A0A7Z0D9I3</accession>
<protein>
    <submittedName>
        <fullName evidence="1">Putative RNase H-like nuclease (RuvC/YqgF family)</fullName>
    </submittedName>
</protein>